<dbReference type="GO" id="GO:0005198">
    <property type="term" value="F:structural molecule activity"/>
    <property type="evidence" value="ECO:0007669"/>
    <property type="project" value="InterPro"/>
</dbReference>
<reference evidence="6" key="1">
    <citation type="submission" date="2022-05" db="EMBL/GenBank/DDBJ databases">
        <authorList>
            <person name="Cao W."/>
            <person name="Jia N."/>
            <person name="Lam T.T.-Y."/>
            <person name="Ni X."/>
            <person name="Liu J."/>
        </authorList>
    </citation>
    <scope>NUCLEOTIDE SEQUENCE</scope>
    <source>
        <strain evidence="6">TIGMIC 5</strain>
    </source>
</reference>
<evidence type="ECO:0000259" key="4">
    <source>
        <dbReference type="Pfam" id="PF00073"/>
    </source>
</evidence>
<dbReference type="Pfam" id="PF08762">
    <property type="entry name" value="CRPV_capsid"/>
    <property type="match status" value="1"/>
</dbReference>
<protein>
    <submittedName>
        <fullName evidence="6">Polyprotein</fullName>
    </submittedName>
</protein>
<evidence type="ECO:0000259" key="5">
    <source>
        <dbReference type="Pfam" id="PF08762"/>
    </source>
</evidence>
<comment type="subcellular location">
    <subcellularLocation>
        <location evidence="1">Virion</location>
    </subcellularLocation>
</comment>
<feature type="domain" description="Dicistrovirus capsid-polyprotein C-terminal" evidence="5">
    <location>
        <begin position="641"/>
        <end position="818"/>
    </location>
</feature>
<dbReference type="GO" id="GO:0019028">
    <property type="term" value="C:viral capsid"/>
    <property type="evidence" value="ECO:0007669"/>
    <property type="project" value="UniProtKB-KW"/>
</dbReference>
<feature type="domain" description="Picornavirus capsid" evidence="4">
    <location>
        <begin position="395"/>
        <end position="487"/>
    </location>
</feature>
<evidence type="ECO:0000256" key="2">
    <source>
        <dbReference type="ARBA" id="ARBA00022561"/>
    </source>
</evidence>
<name>A0A9E8AD32_9VIRU</name>
<evidence type="ECO:0000256" key="1">
    <source>
        <dbReference type="ARBA" id="ARBA00004328"/>
    </source>
</evidence>
<organism evidence="6">
    <name type="scientific">Suizhou Dicis tick virus 1</name>
    <dbReference type="NCBI Taxonomy" id="2972098"/>
    <lineage>
        <taxon>Viruses</taxon>
        <taxon>Riboviria</taxon>
        <taxon>Orthornavirae</taxon>
        <taxon>Pisuviricota</taxon>
        <taxon>Pisoniviricetes</taxon>
        <taxon>Picornavirales</taxon>
        <taxon>Dicistroviridae</taxon>
    </lineage>
</organism>
<dbReference type="InterPro" id="IPR033703">
    <property type="entry name" value="Rhv-like"/>
</dbReference>
<dbReference type="InterPro" id="IPR029053">
    <property type="entry name" value="Viral_coat"/>
</dbReference>
<dbReference type="SUPFAM" id="SSF88633">
    <property type="entry name" value="Positive stranded ssRNA viruses"/>
    <property type="match status" value="3"/>
</dbReference>
<keyword evidence="2" id="KW-0167">Capsid protein</keyword>
<evidence type="ECO:0000313" key="6">
    <source>
        <dbReference type="EMBL" id="UYL95315.1"/>
    </source>
</evidence>
<dbReference type="Pfam" id="PF00073">
    <property type="entry name" value="Rhv"/>
    <property type="match status" value="1"/>
</dbReference>
<dbReference type="CDD" id="cd00205">
    <property type="entry name" value="rhv_like"/>
    <property type="match status" value="2"/>
</dbReference>
<dbReference type="EMBL" id="ON746388">
    <property type="protein sequence ID" value="UYL95315.1"/>
    <property type="molecule type" value="Genomic_RNA"/>
</dbReference>
<dbReference type="Gene3D" id="2.60.120.20">
    <property type="match status" value="3"/>
</dbReference>
<evidence type="ECO:0000256" key="3">
    <source>
        <dbReference type="ARBA" id="ARBA00022844"/>
    </source>
</evidence>
<sequence length="825" mass="91505">MENQDNQNTLTQPNSSHNLNTVFLEQRAPLEESSLLPGIVHQAPDSSLSVSDPKTLQTTTLFTKPILVRQVQWEVAQAVGTNVVNFTLPGILTDVDSPALGLLSIHALYRSGFKFRIQVNSSPFHSGRLIAWFDPYGLAITDSSLATPSKTGLPHVFIDAANATVGHLEIPFLTLKDFFTTYASDGDCRIGNFYLSVFNQLRVGTGGSTAVSVSIWLEPISVELAVPVMRHTVELQMENALSSIGTPILNALSPLLRTVDGAAGGLLGNTVSMLNGALGSSPSGKGKGKDRPEIPAPQNLGLCYSVPNISNGTGLNPSDRLALLPLITEVDEHESSKMTSGDEMDLLVIAKTPMLMGTINWTDAQTPGTVLKFIPVQPTVVTITSEQGNDYVHPTYLAYVSDVFKFWRGSIRYRFEIPATQHHTGRLMVTWIPNDYVNYNNGNPQSTVLPAPTIQQLSQYPCEVFDLALNKEFEFTVPYNSPTRYKFTPGYYPFAGLPEDVDLQQDYCLGTLYLTVQNSLTHPGTVSDNVDINIFVAGGADYDLRAVKQSSVSQPLPTTVYTYPVTEIQSDVMSLEATRSGLSEKDTNRIGVTPAVIPQDTMQGTDKETHLKFLLSRYYPSHIWSNNIPSKRIWHVQYSVSPTVYSVTNNYEYIPQDLFTYFARLYRFYTGGINFMFIHNTTVNDPFITYALHNYTNYDPVSAPYAYEDARTVFEFADQPAGDNLIPPTIQYANANNIRVNPTICVTAPYRSIYPKLLSDLGSLGDSQLPDAYIAYTSGTVDVYYYNTSENTKYLETHVYKGAGDDFRFYYLIQPPRLRWRPTPA</sequence>
<dbReference type="InterPro" id="IPR001676">
    <property type="entry name" value="Picornavirus_capsid"/>
</dbReference>
<dbReference type="InterPro" id="IPR014872">
    <property type="entry name" value="Dicistrovirus_capsid-polyPr_C"/>
</dbReference>
<keyword evidence="3" id="KW-0946">Virion</keyword>
<proteinExistence type="predicted"/>
<dbReference type="InterPro" id="IPR024379">
    <property type="entry name" value="Waikavirus_capsid-1"/>
</dbReference>
<accession>A0A9E8AD32</accession>
<dbReference type="Pfam" id="PF12264">
    <property type="entry name" value="Waikav_capsid_1"/>
    <property type="match status" value="1"/>
</dbReference>